<feature type="compositionally biased region" description="Low complexity" evidence="3">
    <location>
        <begin position="531"/>
        <end position="540"/>
    </location>
</feature>
<feature type="compositionally biased region" description="Polar residues" evidence="3">
    <location>
        <begin position="591"/>
        <end position="609"/>
    </location>
</feature>
<name>A0A9P5Q2W8_9AGAR</name>
<accession>A0A9P5Q2W8</accession>
<feature type="compositionally biased region" description="Basic and acidic residues" evidence="3">
    <location>
        <begin position="933"/>
        <end position="948"/>
    </location>
</feature>
<feature type="compositionally biased region" description="Basic and acidic residues" evidence="3">
    <location>
        <begin position="857"/>
        <end position="868"/>
    </location>
</feature>
<feature type="compositionally biased region" description="Polar residues" evidence="3">
    <location>
        <begin position="1046"/>
        <end position="1055"/>
    </location>
</feature>
<evidence type="ECO:0000256" key="3">
    <source>
        <dbReference type="SAM" id="MobiDB-lite"/>
    </source>
</evidence>
<protein>
    <submittedName>
        <fullName evidence="4">SIT4 phosphatase-associated protein-domain-containing protein</fullName>
    </submittedName>
</protein>
<keyword evidence="5" id="KW-1185">Reference proteome</keyword>
<feature type="region of interest" description="Disordered" evidence="3">
    <location>
        <begin position="805"/>
        <end position="827"/>
    </location>
</feature>
<feature type="region of interest" description="Disordered" evidence="3">
    <location>
        <begin position="857"/>
        <end position="978"/>
    </location>
</feature>
<feature type="compositionally biased region" description="Low complexity" evidence="3">
    <location>
        <begin position="1063"/>
        <end position="1089"/>
    </location>
</feature>
<comment type="similarity">
    <text evidence="1">Belongs to the SAPS family.</text>
</comment>
<evidence type="ECO:0000256" key="2">
    <source>
        <dbReference type="ARBA" id="ARBA00023306"/>
    </source>
</evidence>
<gene>
    <name evidence="4" type="ORF">BDP27DRAFT_1319457</name>
</gene>
<feature type="compositionally biased region" description="Gly residues" evidence="3">
    <location>
        <begin position="807"/>
        <end position="824"/>
    </location>
</feature>
<evidence type="ECO:0000313" key="4">
    <source>
        <dbReference type="EMBL" id="KAF9073130.1"/>
    </source>
</evidence>
<dbReference type="AlphaFoldDB" id="A0A9P5Q2W8"/>
<dbReference type="GO" id="GO:0005634">
    <property type="term" value="C:nucleus"/>
    <property type="evidence" value="ECO:0007669"/>
    <property type="project" value="TreeGrafter"/>
</dbReference>
<feature type="region of interest" description="Disordered" evidence="3">
    <location>
        <begin position="569"/>
        <end position="630"/>
    </location>
</feature>
<dbReference type="PANTHER" id="PTHR12634:SF8">
    <property type="entry name" value="FIERY MOUNTAIN, ISOFORM D"/>
    <property type="match status" value="1"/>
</dbReference>
<organism evidence="4 5">
    <name type="scientific">Rhodocollybia butyracea</name>
    <dbReference type="NCBI Taxonomy" id="206335"/>
    <lineage>
        <taxon>Eukaryota</taxon>
        <taxon>Fungi</taxon>
        <taxon>Dikarya</taxon>
        <taxon>Basidiomycota</taxon>
        <taxon>Agaricomycotina</taxon>
        <taxon>Agaricomycetes</taxon>
        <taxon>Agaricomycetidae</taxon>
        <taxon>Agaricales</taxon>
        <taxon>Marasmiineae</taxon>
        <taxon>Omphalotaceae</taxon>
        <taxon>Rhodocollybia</taxon>
    </lineage>
</organism>
<dbReference type="PANTHER" id="PTHR12634">
    <property type="entry name" value="SIT4 YEAST -ASSOCIATING PROTEIN-RELATED"/>
    <property type="match status" value="1"/>
</dbReference>
<evidence type="ECO:0000313" key="5">
    <source>
        <dbReference type="Proteomes" id="UP000772434"/>
    </source>
</evidence>
<comment type="caution">
    <text evidence="4">The sequence shown here is derived from an EMBL/GenBank/DDBJ whole genome shotgun (WGS) entry which is preliminary data.</text>
</comment>
<dbReference type="GO" id="GO:0019903">
    <property type="term" value="F:protein phosphatase binding"/>
    <property type="evidence" value="ECO:0007669"/>
    <property type="project" value="InterPro"/>
</dbReference>
<dbReference type="OrthoDB" id="10259133at2759"/>
<feature type="compositionally biased region" description="Polar residues" evidence="3">
    <location>
        <begin position="905"/>
        <end position="914"/>
    </location>
</feature>
<dbReference type="GO" id="GO:0019888">
    <property type="term" value="F:protein phosphatase regulator activity"/>
    <property type="evidence" value="ECO:0007669"/>
    <property type="project" value="TreeGrafter"/>
</dbReference>
<dbReference type="Pfam" id="PF04499">
    <property type="entry name" value="SAPS"/>
    <property type="match status" value="1"/>
</dbReference>
<sequence>MFWRFGFHAASSIDTLLDKDDQSILTLDALLDEDDLLQECKAQNTRLVDYFHRADVLSRLLGWVSGEVGAALDADDELQEQRGQGIGTTTNRLKYPYIATEVLCSEIWSIVETCVSTHPDELLTPFWNAVLDKSPEELKFRSTGTNNHAAAHFAKVNAVFLNKKPEEMLTFIQKQSDIIGKLLRHIENPSFVDLLVRIIQLDEYGYGYDGAVGALEWLSSEKFIPRLIDMLSPAYPPDIHQVVSDLIKGIISMATPSPGVGLTSNAPVPHAMNNDSGPGSGVSSNQLARELAREDSVSKLVAYILQEFITSSPESASLSDAGATHFESASSSAIHAMCVLTELIRKNNSDYFEPYLFHTLRNRLIGVQQGMMQQGNDGKANEGRDSRDTLERAMREMVDRMGVVNLGFILNILCDNGRLDRLVGFLRKPRSLQVEETRPTPALTFERFRITELLAELLHCSNMALLNRPLRYQHLYDSEGRLQGGLGGLEELARVISMGGEDDDGDDRHEGRDEMDTEIEPALELPVTGASSTSNTSSLLDSDEDEDMSSSEDDSMDMEEIAMYDEPQMHSTTIEPPPSSPEVDMHASEASDVNETSSPPTVTEQTQAPRSQSRRNSRRPTLPTASNPEPLVVGERLKKRFLELNLMGVLLDLFFEFPWNNFLHNAVYDILHQILNGRVDNGSHYRDRDDHEKLTNTENTEGSKGYNRELILSVFRDAKLMHRIVEGQRWNDEESAKPRTPRLGYMGHLTLISEDVLTALDRYPTSLCEEIMQYAPSGSETEDGKGSWEEYVTGRYRETKVRDTRLLGGGKPATGMGGGVNGEKGPGKWKVDEEEMGGGIQPADDIDSGELRGEFHRSITGKPRREGSADFGVAPTTMDDDDDDSGHHLRRFGDDDDDDDDGGWLSQSSTFSTMSERRPLGMGGFDDAFDPESSSHTRERGVDLKDPFADDDFGPFTAPSSSGSGSSEDPFSSFSSSFSDDMALEGIDNLDDSAFDDNFGEFGEFGEFQSAGASTVNSASSSHHLSIESHPTKDNDTPSDGELTPTAGSWISDLSATEGDGDSPGSISSSIDSIGSSGEAESEGLGLDLEGAKAPTDPEEAKEKKSK</sequence>
<feature type="compositionally biased region" description="Low complexity" evidence="3">
    <location>
        <begin position="1012"/>
        <end position="1024"/>
    </location>
</feature>
<evidence type="ECO:0000256" key="1">
    <source>
        <dbReference type="ARBA" id="ARBA00006180"/>
    </source>
</evidence>
<feature type="compositionally biased region" description="Low complexity" evidence="3">
    <location>
        <begin position="954"/>
        <end position="978"/>
    </location>
</feature>
<feature type="compositionally biased region" description="Polar residues" evidence="3">
    <location>
        <begin position="273"/>
        <end position="287"/>
    </location>
</feature>
<dbReference type="InterPro" id="IPR007587">
    <property type="entry name" value="SAPS"/>
</dbReference>
<feature type="region of interest" description="Disordered" evidence="3">
    <location>
        <begin position="262"/>
        <end position="288"/>
    </location>
</feature>
<dbReference type="GO" id="GO:0005829">
    <property type="term" value="C:cytosol"/>
    <property type="evidence" value="ECO:0007669"/>
    <property type="project" value="TreeGrafter"/>
</dbReference>
<dbReference type="EMBL" id="JADNRY010000020">
    <property type="protein sequence ID" value="KAF9073130.1"/>
    <property type="molecule type" value="Genomic_DNA"/>
</dbReference>
<dbReference type="Proteomes" id="UP000772434">
    <property type="component" value="Unassembled WGS sequence"/>
</dbReference>
<keyword evidence="2" id="KW-0131">Cell cycle</keyword>
<feature type="region of interest" description="Disordered" evidence="3">
    <location>
        <begin position="498"/>
        <end position="556"/>
    </location>
</feature>
<feature type="compositionally biased region" description="Acidic residues" evidence="3">
    <location>
        <begin position="541"/>
        <end position="556"/>
    </location>
</feature>
<feature type="region of interest" description="Disordered" evidence="3">
    <location>
        <begin position="1012"/>
        <end position="1107"/>
    </location>
</feature>
<feature type="compositionally biased region" description="Basic and acidic residues" evidence="3">
    <location>
        <begin position="1025"/>
        <end position="1036"/>
    </location>
</feature>
<proteinExistence type="inferred from homology"/>
<reference evidence="4" key="1">
    <citation type="submission" date="2020-11" db="EMBL/GenBank/DDBJ databases">
        <authorList>
            <consortium name="DOE Joint Genome Institute"/>
            <person name="Ahrendt S."/>
            <person name="Riley R."/>
            <person name="Andreopoulos W."/>
            <person name="Labutti K."/>
            <person name="Pangilinan J."/>
            <person name="Ruiz-Duenas F.J."/>
            <person name="Barrasa J.M."/>
            <person name="Sanchez-Garcia M."/>
            <person name="Camarero S."/>
            <person name="Miyauchi S."/>
            <person name="Serrano A."/>
            <person name="Linde D."/>
            <person name="Babiker R."/>
            <person name="Drula E."/>
            <person name="Ayuso-Fernandez I."/>
            <person name="Pacheco R."/>
            <person name="Padilla G."/>
            <person name="Ferreira P."/>
            <person name="Barriuso J."/>
            <person name="Kellner H."/>
            <person name="Castanera R."/>
            <person name="Alfaro M."/>
            <person name="Ramirez L."/>
            <person name="Pisabarro A.G."/>
            <person name="Kuo A."/>
            <person name="Tritt A."/>
            <person name="Lipzen A."/>
            <person name="He G."/>
            <person name="Yan M."/>
            <person name="Ng V."/>
            <person name="Cullen D."/>
            <person name="Martin F."/>
            <person name="Rosso M.-N."/>
            <person name="Henrissat B."/>
            <person name="Hibbett D."/>
            <person name="Martinez A.T."/>
            <person name="Grigoriev I.V."/>
        </authorList>
    </citation>
    <scope>NUCLEOTIDE SEQUENCE</scope>
    <source>
        <strain evidence="4">AH 40177</strain>
    </source>
</reference>